<dbReference type="GO" id="GO:0005524">
    <property type="term" value="F:ATP binding"/>
    <property type="evidence" value="ECO:0007669"/>
    <property type="project" value="UniProtKB-KW"/>
</dbReference>
<keyword evidence="7" id="KW-1185">Reference proteome</keyword>
<keyword evidence="2 5" id="KW-0808">Transferase</keyword>
<reference evidence="6 7" key="1">
    <citation type="submission" date="2017-12" db="EMBL/GenBank/DDBJ databases">
        <authorList>
            <person name="Hurst M.R.H."/>
        </authorList>
    </citation>
    <scope>NUCLEOTIDE SEQUENCE [LARGE SCALE GENOMIC DNA]</scope>
    <source>
        <strain evidence="6 7">TH11417</strain>
    </source>
</reference>
<keyword evidence="4 5" id="KW-0067">ATP-binding</keyword>
<dbReference type="Pfam" id="PF01874">
    <property type="entry name" value="CitG"/>
    <property type="match status" value="1"/>
</dbReference>
<evidence type="ECO:0000256" key="5">
    <source>
        <dbReference type="HAMAP-Rule" id="MF_00397"/>
    </source>
</evidence>
<evidence type="ECO:0000256" key="3">
    <source>
        <dbReference type="ARBA" id="ARBA00022741"/>
    </source>
</evidence>
<dbReference type="PANTHER" id="PTHR30201:SF2">
    <property type="entry name" value="2-(5''-TRIPHOSPHORIBOSYL)-3'-DEPHOSPHOCOENZYME-A SYNTHASE"/>
    <property type="match status" value="1"/>
</dbReference>
<dbReference type="AlphaFoldDB" id="A0A2L0D4U6"/>
<evidence type="ECO:0000256" key="4">
    <source>
        <dbReference type="ARBA" id="ARBA00022840"/>
    </source>
</evidence>
<proteinExistence type="inferred from homology"/>
<evidence type="ECO:0000256" key="2">
    <source>
        <dbReference type="ARBA" id="ARBA00022679"/>
    </source>
</evidence>
<dbReference type="EC" id="2.4.2.52" evidence="5"/>
<dbReference type="InterPro" id="IPR017551">
    <property type="entry name" value="TriPribosyl-deP-CoA_syn_CitG"/>
</dbReference>
<comment type="similarity">
    <text evidence="5">Belongs to the CitG/MdcB family.</text>
</comment>
<dbReference type="GO" id="GO:0046917">
    <property type="term" value="F:triphosphoribosyl-dephospho-CoA synthase activity"/>
    <property type="evidence" value="ECO:0007669"/>
    <property type="project" value="UniProtKB-UniRule"/>
</dbReference>
<reference evidence="6 7" key="2">
    <citation type="submission" date="2018-02" db="EMBL/GenBank/DDBJ databases">
        <title>Whole genome sequencing analysis of Streptococcus pluranimalium isolated from cattle infected mastitis in China.</title>
        <authorList>
            <person name="Zhang J.-R."/>
            <person name="Hu G.-Z."/>
        </authorList>
    </citation>
    <scope>NUCLEOTIDE SEQUENCE [LARGE SCALE GENOMIC DNA]</scope>
    <source>
        <strain evidence="6 7">TH11417</strain>
    </source>
</reference>
<evidence type="ECO:0000313" key="7">
    <source>
        <dbReference type="Proteomes" id="UP000238956"/>
    </source>
</evidence>
<dbReference type="EMBL" id="CP025536">
    <property type="protein sequence ID" value="AUW96836.1"/>
    <property type="molecule type" value="Genomic_DNA"/>
</dbReference>
<dbReference type="InterPro" id="IPR002736">
    <property type="entry name" value="CitG"/>
</dbReference>
<sequence>MTKELLTTISQAALKSLLYEVSLSPKPGLVDRLDNGAHDDMSFQTFIDSSLALAPFFEAYLSTGFEMSSQTPQETFKHLRDIGIKVEDAMFTATKGINTHKGVNFSLAVILGATGRWLAQKNIALNQPYHFSPQDVTAICQVTAELCSDVLTMDLQDLTRKKSLSYGEKLYLDYGITGPRGEASAGFPSIIQKALPYFRKLLTYGHNLETAQLQLLLYLMTFVEDGNLIHRGGIEEWQTVKKEAKQLLDQDLTEDQLKKALSDYNTTLINRHLSPGGSADLLAITLFFAFLEELI</sequence>
<keyword evidence="3 5" id="KW-0547">Nucleotide-binding</keyword>
<dbReference type="HAMAP" id="MF_00397">
    <property type="entry name" value="CitG"/>
    <property type="match status" value="1"/>
</dbReference>
<protein>
    <recommendedName>
        <fullName evidence="5">Probable 2-(5''-triphosphoribosyl)-3'-dephosphocoenzyme-A synthase</fullName>
        <shortName evidence="5">2-(5''-triphosphoribosyl)-3'-dephospho-CoA synthase</shortName>
        <ecNumber evidence="5">2.4.2.52</ecNumber>
    </recommendedName>
</protein>
<dbReference type="PANTHER" id="PTHR30201">
    <property type="entry name" value="TRIPHOSPHORIBOSYL-DEPHOSPHO-COA SYNTHASE"/>
    <property type="match status" value="1"/>
</dbReference>
<name>A0A2L0D4U6_9STRE</name>
<dbReference type="GeneID" id="98393613"/>
<gene>
    <name evidence="5 6" type="primary">citG</name>
    <name evidence="6" type="ORF">C0J00_06785</name>
</gene>
<evidence type="ECO:0000313" key="6">
    <source>
        <dbReference type="EMBL" id="AUW96836.1"/>
    </source>
</evidence>
<accession>A0A2L0D4U6</accession>
<organism evidence="6 7">
    <name type="scientific">Streptococcus pluranimalium</name>
    <dbReference type="NCBI Taxonomy" id="82348"/>
    <lineage>
        <taxon>Bacteria</taxon>
        <taxon>Bacillati</taxon>
        <taxon>Bacillota</taxon>
        <taxon>Bacilli</taxon>
        <taxon>Lactobacillales</taxon>
        <taxon>Streptococcaceae</taxon>
        <taxon>Streptococcus</taxon>
    </lineage>
</organism>
<dbReference type="RefSeq" id="WP_104968158.1">
    <property type="nucleotide sequence ID" value="NZ_CP025536.1"/>
</dbReference>
<dbReference type="KEGG" id="splr:C0J00_06785"/>
<dbReference type="Gene3D" id="1.10.4200.10">
    <property type="entry name" value="Triphosphoribosyl-dephospho-CoA protein"/>
    <property type="match status" value="1"/>
</dbReference>
<dbReference type="Proteomes" id="UP000238956">
    <property type="component" value="Chromosome"/>
</dbReference>
<dbReference type="NCBIfam" id="TIGR03125">
    <property type="entry name" value="citrate_citG"/>
    <property type="match status" value="1"/>
</dbReference>
<evidence type="ECO:0000256" key="1">
    <source>
        <dbReference type="ARBA" id="ARBA00001210"/>
    </source>
</evidence>
<dbReference type="GO" id="GO:0051191">
    <property type="term" value="P:prosthetic group biosynthetic process"/>
    <property type="evidence" value="ECO:0007669"/>
    <property type="project" value="TreeGrafter"/>
</dbReference>
<dbReference type="OrthoDB" id="114886at2"/>
<comment type="catalytic activity">
    <reaction evidence="1 5">
        <text>3'-dephospho-CoA + ATP = 2'-(5''-triphospho-alpha-D-ribosyl)-3'-dephospho-CoA + adenine</text>
        <dbReference type="Rhea" id="RHEA:15117"/>
        <dbReference type="ChEBI" id="CHEBI:16708"/>
        <dbReference type="ChEBI" id="CHEBI:30616"/>
        <dbReference type="ChEBI" id="CHEBI:57328"/>
        <dbReference type="ChEBI" id="CHEBI:61378"/>
        <dbReference type="EC" id="2.4.2.52"/>
    </reaction>
</comment>